<dbReference type="Pfam" id="PF07525">
    <property type="entry name" value="SOCS_box"/>
    <property type="match status" value="1"/>
</dbReference>
<dbReference type="AlphaFoldDB" id="A0AAD9K260"/>
<dbReference type="GO" id="GO:0000209">
    <property type="term" value="P:protein polyubiquitination"/>
    <property type="evidence" value="ECO:0007669"/>
    <property type="project" value="TreeGrafter"/>
</dbReference>
<dbReference type="InterPro" id="IPR036036">
    <property type="entry name" value="SOCS_box-like_dom_sf"/>
</dbReference>
<name>A0AAD9K260_RIDPI</name>
<dbReference type="SUPFAM" id="SSF50978">
    <property type="entry name" value="WD40 repeat-like"/>
    <property type="match status" value="1"/>
</dbReference>
<dbReference type="Gene3D" id="1.10.750.20">
    <property type="entry name" value="SOCS box"/>
    <property type="match status" value="1"/>
</dbReference>
<dbReference type="InterPro" id="IPR020472">
    <property type="entry name" value="WD40_PAC1"/>
</dbReference>
<dbReference type="Pfam" id="PF00400">
    <property type="entry name" value="WD40"/>
    <property type="match status" value="5"/>
</dbReference>
<proteinExistence type="predicted"/>
<accession>A0AAD9K260</accession>
<dbReference type="InterPro" id="IPR051983">
    <property type="entry name" value="WSB_SOCS-box_domain"/>
</dbReference>
<organism evidence="6 7">
    <name type="scientific">Ridgeia piscesae</name>
    <name type="common">Tubeworm</name>
    <dbReference type="NCBI Taxonomy" id="27915"/>
    <lineage>
        <taxon>Eukaryota</taxon>
        <taxon>Metazoa</taxon>
        <taxon>Spiralia</taxon>
        <taxon>Lophotrochozoa</taxon>
        <taxon>Annelida</taxon>
        <taxon>Polychaeta</taxon>
        <taxon>Sedentaria</taxon>
        <taxon>Canalipalpata</taxon>
        <taxon>Sabellida</taxon>
        <taxon>Siboglinidae</taxon>
        <taxon>Ridgeia</taxon>
    </lineage>
</organism>
<dbReference type="EMBL" id="JAODUO010001459">
    <property type="protein sequence ID" value="KAK2163497.1"/>
    <property type="molecule type" value="Genomic_DNA"/>
</dbReference>
<dbReference type="SUPFAM" id="SSF158235">
    <property type="entry name" value="SOCS box-like"/>
    <property type="match status" value="1"/>
</dbReference>
<keyword evidence="2" id="KW-0677">Repeat</keyword>
<evidence type="ECO:0000256" key="4">
    <source>
        <dbReference type="PROSITE-ProRule" id="PRU00221"/>
    </source>
</evidence>
<evidence type="ECO:0000259" key="5">
    <source>
        <dbReference type="PROSITE" id="PS50225"/>
    </source>
</evidence>
<dbReference type="InterPro" id="IPR015943">
    <property type="entry name" value="WD40/YVTN_repeat-like_dom_sf"/>
</dbReference>
<dbReference type="PRINTS" id="PR00320">
    <property type="entry name" value="GPROTEINBRPT"/>
</dbReference>
<dbReference type="InterPro" id="IPR001680">
    <property type="entry name" value="WD40_rpt"/>
</dbReference>
<keyword evidence="3" id="KW-0833">Ubl conjugation pathway</keyword>
<evidence type="ECO:0000313" key="6">
    <source>
        <dbReference type="EMBL" id="KAK2163497.1"/>
    </source>
</evidence>
<dbReference type="InterPro" id="IPR019775">
    <property type="entry name" value="WD40_repeat_CS"/>
</dbReference>
<dbReference type="CDD" id="cd03587">
    <property type="entry name" value="SOCS"/>
    <property type="match status" value="1"/>
</dbReference>
<protein>
    <recommendedName>
        <fullName evidence="5">SOCS box domain-containing protein</fullName>
    </recommendedName>
</protein>
<keyword evidence="7" id="KW-1185">Reference proteome</keyword>
<evidence type="ECO:0000313" key="7">
    <source>
        <dbReference type="Proteomes" id="UP001209878"/>
    </source>
</evidence>
<dbReference type="SMART" id="SM00253">
    <property type="entry name" value="SOCS"/>
    <property type="match status" value="1"/>
</dbReference>
<dbReference type="PANTHER" id="PTHR15622">
    <property type="entry name" value="WD40 REPEAT PROTEIN"/>
    <property type="match status" value="1"/>
</dbReference>
<dbReference type="PROSITE" id="PS50225">
    <property type="entry name" value="SOCS"/>
    <property type="match status" value="1"/>
</dbReference>
<comment type="caution">
    <text evidence="6">The sequence shown here is derived from an EMBL/GenBank/DDBJ whole genome shotgun (WGS) entry which is preliminary data.</text>
</comment>
<dbReference type="PROSITE" id="PS00678">
    <property type="entry name" value="WD_REPEATS_1"/>
    <property type="match status" value="2"/>
</dbReference>
<dbReference type="Gene3D" id="2.130.10.10">
    <property type="entry name" value="YVTN repeat-like/Quinoprotein amine dehydrogenase"/>
    <property type="match status" value="2"/>
</dbReference>
<dbReference type="PANTHER" id="PTHR15622:SF2">
    <property type="entry name" value="U4_U6 SMALL NUCLEAR RIBONUCLEOPROTEIN PRP4"/>
    <property type="match status" value="1"/>
</dbReference>
<dbReference type="InterPro" id="IPR036322">
    <property type="entry name" value="WD40_repeat_dom_sf"/>
</dbReference>
<evidence type="ECO:0000256" key="3">
    <source>
        <dbReference type="ARBA" id="ARBA00022786"/>
    </source>
</evidence>
<feature type="domain" description="SOCS box" evidence="5">
    <location>
        <begin position="297"/>
        <end position="344"/>
    </location>
</feature>
<feature type="repeat" description="WD" evidence="4">
    <location>
        <begin position="129"/>
        <end position="170"/>
    </location>
</feature>
<evidence type="ECO:0000256" key="1">
    <source>
        <dbReference type="ARBA" id="ARBA00022574"/>
    </source>
</evidence>
<dbReference type="Proteomes" id="UP001209878">
    <property type="component" value="Unassembled WGS sequence"/>
</dbReference>
<dbReference type="SMART" id="SM00320">
    <property type="entry name" value="WD40"/>
    <property type="match status" value="6"/>
</dbReference>
<feature type="repeat" description="WD" evidence="4">
    <location>
        <begin position="85"/>
        <end position="127"/>
    </location>
</feature>
<feature type="repeat" description="WD" evidence="4">
    <location>
        <begin position="171"/>
        <end position="212"/>
    </location>
</feature>
<dbReference type="SMART" id="SM00969">
    <property type="entry name" value="SOCS_box"/>
    <property type="match status" value="1"/>
</dbReference>
<dbReference type="InterPro" id="IPR001496">
    <property type="entry name" value="SOCS_box"/>
</dbReference>
<feature type="repeat" description="WD" evidence="4">
    <location>
        <begin position="226"/>
        <end position="267"/>
    </location>
</feature>
<dbReference type="PROSITE" id="PS50294">
    <property type="entry name" value="WD_REPEATS_REGION"/>
    <property type="match status" value="2"/>
</dbReference>
<evidence type="ECO:0000256" key="2">
    <source>
        <dbReference type="ARBA" id="ARBA00022737"/>
    </source>
</evidence>
<gene>
    <name evidence="6" type="ORF">NP493_1459g00022</name>
</gene>
<dbReference type="PROSITE" id="PS50082">
    <property type="entry name" value="WD_REPEATS_2"/>
    <property type="match status" value="4"/>
</dbReference>
<sequence length="350" mass="39137">MICRAAHDSEDFEGNQLSHDVITIDAGELVWAVAFGSRTADTKPYSTNLNWYRYHIATDLLLATGLSSGRIRVWQVKTGSLMLELVDHKDVIRDLKFAPDESIRLLSASRDGTLKLWELEDDGNMSKTLKGNCGWVYSCTWSPDAKMVCSTGDRKSVYLWDMTSYTQLYKLEGHNHNVCCCDFSPDGALLVTASYDTEAIIWDPYTGEKLKILGHMYPTPSAIFAGGANGSYVRGISFSHDGRHIATVCDDSYLRFWDMFNSEVPEQVAVVTNALCASYSPDGAVLAVGTRSGSLHLWMSPMQVSSLQHLCRIAIRRLLPSSRKLKSLVLPTRMRDFLMYRDPQSLNFGC</sequence>
<reference evidence="6" key="1">
    <citation type="journal article" date="2023" name="Mol. Biol. Evol.">
        <title>Third-Generation Sequencing Reveals the Adaptive Role of the Epigenome in Three Deep-Sea Polychaetes.</title>
        <authorList>
            <person name="Perez M."/>
            <person name="Aroh O."/>
            <person name="Sun Y."/>
            <person name="Lan Y."/>
            <person name="Juniper S.K."/>
            <person name="Young C.R."/>
            <person name="Angers B."/>
            <person name="Qian P.Y."/>
        </authorList>
    </citation>
    <scope>NUCLEOTIDE SEQUENCE</scope>
    <source>
        <strain evidence="6">R07B-5</strain>
    </source>
</reference>
<dbReference type="CDD" id="cd00200">
    <property type="entry name" value="WD40"/>
    <property type="match status" value="1"/>
</dbReference>
<dbReference type="GO" id="GO:0035556">
    <property type="term" value="P:intracellular signal transduction"/>
    <property type="evidence" value="ECO:0007669"/>
    <property type="project" value="InterPro"/>
</dbReference>
<keyword evidence="1 4" id="KW-0853">WD repeat</keyword>